<gene>
    <name evidence="2" type="ORF">HAX54_010561</name>
</gene>
<feature type="region of interest" description="Disordered" evidence="1">
    <location>
        <begin position="1"/>
        <end position="21"/>
    </location>
</feature>
<accession>A0ABS8THW6</accession>
<organism evidence="2 3">
    <name type="scientific">Datura stramonium</name>
    <name type="common">Jimsonweed</name>
    <name type="synonym">Common thornapple</name>
    <dbReference type="NCBI Taxonomy" id="4076"/>
    <lineage>
        <taxon>Eukaryota</taxon>
        <taxon>Viridiplantae</taxon>
        <taxon>Streptophyta</taxon>
        <taxon>Embryophyta</taxon>
        <taxon>Tracheophyta</taxon>
        <taxon>Spermatophyta</taxon>
        <taxon>Magnoliopsida</taxon>
        <taxon>eudicotyledons</taxon>
        <taxon>Gunneridae</taxon>
        <taxon>Pentapetalae</taxon>
        <taxon>asterids</taxon>
        <taxon>lamiids</taxon>
        <taxon>Solanales</taxon>
        <taxon>Solanaceae</taxon>
        <taxon>Solanoideae</taxon>
        <taxon>Datureae</taxon>
        <taxon>Datura</taxon>
    </lineage>
</organism>
<protein>
    <submittedName>
        <fullName evidence="2">Uncharacterized protein</fullName>
    </submittedName>
</protein>
<evidence type="ECO:0000256" key="1">
    <source>
        <dbReference type="SAM" id="MobiDB-lite"/>
    </source>
</evidence>
<sequence length="119" mass="13709">MKFWRRNIEKQRSTRNQPSTSANSDLIIQTYTNFNSGKIIVINHKGKTYQDGLQESVLNWIVEFVGCDQGAARWFLFAAGMLLAVFGWRGEDERKKDECGTAAFGRRRTKMIVMASRKQ</sequence>
<keyword evidence="3" id="KW-1185">Reference proteome</keyword>
<feature type="compositionally biased region" description="Basic and acidic residues" evidence="1">
    <location>
        <begin position="1"/>
        <end position="12"/>
    </location>
</feature>
<dbReference type="Proteomes" id="UP000823775">
    <property type="component" value="Unassembled WGS sequence"/>
</dbReference>
<name>A0ABS8THW6_DATST</name>
<reference evidence="2 3" key="1">
    <citation type="journal article" date="2021" name="BMC Genomics">
        <title>Datura genome reveals duplications of psychoactive alkaloid biosynthetic genes and high mutation rate following tissue culture.</title>
        <authorList>
            <person name="Rajewski A."/>
            <person name="Carter-House D."/>
            <person name="Stajich J."/>
            <person name="Litt A."/>
        </authorList>
    </citation>
    <scope>NUCLEOTIDE SEQUENCE [LARGE SCALE GENOMIC DNA]</scope>
    <source>
        <strain evidence="2">AR-01</strain>
    </source>
</reference>
<proteinExistence type="predicted"/>
<comment type="caution">
    <text evidence="2">The sequence shown here is derived from an EMBL/GenBank/DDBJ whole genome shotgun (WGS) entry which is preliminary data.</text>
</comment>
<dbReference type="EMBL" id="JACEIK010001585">
    <property type="protein sequence ID" value="MCD7470586.1"/>
    <property type="molecule type" value="Genomic_DNA"/>
</dbReference>
<evidence type="ECO:0000313" key="2">
    <source>
        <dbReference type="EMBL" id="MCD7470586.1"/>
    </source>
</evidence>
<evidence type="ECO:0000313" key="3">
    <source>
        <dbReference type="Proteomes" id="UP000823775"/>
    </source>
</evidence>